<evidence type="ECO:0000256" key="1">
    <source>
        <dbReference type="SAM" id="MobiDB-lite"/>
    </source>
</evidence>
<evidence type="ECO:0000313" key="5">
    <source>
        <dbReference type="Proteomes" id="UP000734218"/>
    </source>
</evidence>
<dbReference type="EMBL" id="JAATJE010000001">
    <property type="protein sequence ID" value="NJC34058.1"/>
    <property type="molecule type" value="Genomic_DNA"/>
</dbReference>
<dbReference type="Pfam" id="PF02469">
    <property type="entry name" value="Fasciclin"/>
    <property type="match status" value="1"/>
</dbReference>
<reference evidence="4 5" key="1">
    <citation type="submission" date="2020-03" db="EMBL/GenBank/DDBJ databases">
        <title>Genomic Encyclopedia of Type Strains, Phase IV (KMG-IV): sequencing the most valuable type-strain genomes for metagenomic binning, comparative biology and taxonomic classification.</title>
        <authorList>
            <person name="Goeker M."/>
        </authorList>
    </citation>
    <scope>NUCLEOTIDE SEQUENCE [LARGE SCALE GENOMIC DNA]</scope>
    <source>
        <strain evidence="4 5">DSM 27651</strain>
    </source>
</reference>
<feature type="domain" description="FAS1" evidence="3">
    <location>
        <begin position="58"/>
        <end position="202"/>
    </location>
</feature>
<dbReference type="SMART" id="SM00554">
    <property type="entry name" value="FAS1"/>
    <property type="match status" value="1"/>
</dbReference>
<evidence type="ECO:0000313" key="4">
    <source>
        <dbReference type="EMBL" id="NJC34058.1"/>
    </source>
</evidence>
<dbReference type="RefSeq" id="WP_245196466.1">
    <property type="nucleotide sequence ID" value="NZ_JAATJE010000001.1"/>
</dbReference>
<dbReference type="Proteomes" id="UP000734218">
    <property type="component" value="Unassembled WGS sequence"/>
</dbReference>
<dbReference type="PROSITE" id="PS50213">
    <property type="entry name" value="FAS1"/>
    <property type="match status" value="1"/>
</dbReference>
<dbReference type="PANTHER" id="PTHR10900">
    <property type="entry name" value="PERIOSTIN-RELATED"/>
    <property type="match status" value="1"/>
</dbReference>
<dbReference type="Gene3D" id="2.30.180.10">
    <property type="entry name" value="FAS1 domain"/>
    <property type="match status" value="1"/>
</dbReference>
<proteinExistence type="predicted"/>
<evidence type="ECO:0000259" key="3">
    <source>
        <dbReference type="PROSITE" id="PS50213"/>
    </source>
</evidence>
<feature type="region of interest" description="Disordered" evidence="1">
    <location>
        <begin position="212"/>
        <end position="236"/>
    </location>
</feature>
<comment type="caution">
    <text evidence="4">The sequence shown here is derived from an EMBL/GenBank/DDBJ whole genome shotgun (WGS) entry which is preliminary data.</text>
</comment>
<dbReference type="InterPro" id="IPR050904">
    <property type="entry name" value="Adhesion/Biosynth-related"/>
</dbReference>
<dbReference type="InterPro" id="IPR000782">
    <property type="entry name" value="FAS1_domain"/>
</dbReference>
<feature type="chain" id="PRO_5045814201" evidence="2">
    <location>
        <begin position="23"/>
        <end position="236"/>
    </location>
</feature>
<keyword evidence="2" id="KW-0732">Signal</keyword>
<name>A0ABX0XLL8_9SPHN</name>
<feature type="signal peptide" evidence="2">
    <location>
        <begin position="1"/>
        <end position="22"/>
    </location>
</feature>
<evidence type="ECO:0000256" key="2">
    <source>
        <dbReference type="SAM" id="SignalP"/>
    </source>
</evidence>
<dbReference type="InterPro" id="IPR036378">
    <property type="entry name" value="FAS1_dom_sf"/>
</dbReference>
<protein>
    <submittedName>
        <fullName evidence="4">Surface protein with fasciclin (FAS1) repeats</fullName>
    </submittedName>
</protein>
<keyword evidence="5" id="KW-1185">Reference proteome</keyword>
<gene>
    <name evidence="4" type="ORF">GGR88_001532</name>
</gene>
<sequence>MIDRFGKSLTLALMIAAAPAMAQETTPAPAPAPATTDGASPATTAANPVVGGAEMLPSRNIIQNASQSAEHRTLVRAVQAANLVATLEGPGPFTVFAPTDQAFAALPAGTLDGLLQPQNQATLTQILTYHVVPQRVTFADIEAAMEAGGGTATYTTVNGQPITISRQGNALRVAGQNGSVGFVGQYDVAQSNGVIHVINGVLVPNIQAPAAGATTPATPGTAAPAGQPTTPAQPGS</sequence>
<dbReference type="PANTHER" id="PTHR10900:SF77">
    <property type="entry name" value="FI19380P1"/>
    <property type="match status" value="1"/>
</dbReference>
<feature type="compositionally biased region" description="Low complexity" evidence="1">
    <location>
        <begin position="25"/>
        <end position="46"/>
    </location>
</feature>
<accession>A0ABX0XLL8</accession>
<feature type="region of interest" description="Disordered" evidence="1">
    <location>
        <begin position="25"/>
        <end position="48"/>
    </location>
</feature>
<organism evidence="4 5">
    <name type="scientific">Sphingomonas jejuensis</name>
    <dbReference type="NCBI Taxonomy" id="904715"/>
    <lineage>
        <taxon>Bacteria</taxon>
        <taxon>Pseudomonadati</taxon>
        <taxon>Pseudomonadota</taxon>
        <taxon>Alphaproteobacteria</taxon>
        <taxon>Sphingomonadales</taxon>
        <taxon>Sphingomonadaceae</taxon>
        <taxon>Sphingomonas</taxon>
    </lineage>
</organism>
<dbReference type="SUPFAM" id="SSF82153">
    <property type="entry name" value="FAS1 domain"/>
    <property type="match status" value="1"/>
</dbReference>